<dbReference type="CDD" id="cd02241">
    <property type="entry name" value="cupin_OxOx"/>
    <property type="match status" value="1"/>
</dbReference>
<gene>
    <name evidence="15" type="ORF">KC19_6G005500</name>
</gene>
<keyword evidence="8 13" id="KW-0732">Signal</keyword>
<evidence type="ECO:0000256" key="4">
    <source>
        <dbReference type="ARBA" id="ARBA00011268"/>
    </source>
</evidence>
<dbReference type="InterPro" id="IPR006045">
    <property type="entry name" value="Cupin_1"/>
</dbReference>
<evidence type="ECO:0000256" key="3">
    <source>
        <dbReference type="ARBA" id="ARBA00007456"/>
    </source>
</evidence>
<dbReference type="Proteomes" id="UP000822688">
    <property type="component" value="Chromosome 6"/>
</dbReference>
<feature type="binding site" evidence="12">
    <location>
        <position position="104"/>
    </location>
    <ligand>
        <name>Mn(2+)</name>
        <dbReference type="ChEBI" id="CHEBI:29035"/>
    </ligand>
</feature>
<keyword evidence="9" id="KW-0325">Glycoprotein</keyword>
<dbReference type="InterPro" id="IPR019780">
    <property type="entry name" value="Germin_Mn-BS"/>
</dbReference>
<feature type="chain" id="PRO_5035961273" description="Germin-like protein" evidence="13">
    <location>
        <begin position="22"/>
        <end position="204"/>
    </location>
</feature>
<dbReference type="PRINTS" id="PR00325">
    <property type="entry name" value="GERMIN"/>
</dbReference>
<dbReference type="SUPFAM" id="SSF51182">
    <property type="entry name" value="RmlC-like cupins"/>
    <property type="match status" value="1"/>
</dbReference>
<dbReference type="SMART" id="SM00835">
    <property type="entry name" value="Cupin_1"/>
    <property type="match status" value="1"/>
</dbReference>
<comment type="function">
    <text evidence="1">May play a role in plant defense. Probably has no oxalate oxidase activity even if the active site is conserved.</text>
</comment>
<proteinExistence type="inferred from homology"/>
<evidence type="ECO:0000256" key="6">
    <source>
        <dbReference type="ARBA" id="ARBA00022525"/>
    </source>
</evidence>
<name>A0A8T0H9Z2_CERPU</name>
<evidence type="ECO:0000313" key="16">
    <source>
        <dbReference type="Proteomes" id="UP000822688"/>
    </source>
</evidence>
<accession>A0A8T0H9Z2</accession>
<evidence type="ECO:0000256" key="8">
    <source>
        <dbReference type="ARBA" id="ARBA00022729"/>
    </source>
</evidence>
<evidence type="ECO:0000256" key="9">
    <source>
        <dbReference type="ARBA" id="ARBA00023180"/>
    </source>
</evidence>
<feature type="binding site" evidence="11">
    <location>
        <position position="94"/>
    </location>
    <ligand>
        <name>oxalate</name>
        <dbReference type="ChEBI" id="CHEBI:30623"/>
    </ligand>
</feature>
<evidence type="ECO:0000313" key="15">
    <source>
        <dbReference type="EMBL" id="KAG0568243.1"/>
    </source>
</evidence>
<keyword evidence="10 11" id="KW-0464">Manganese</keyword>
<dbReference type="InterPro" id="IPR001929">
    <property type="entry name" value="Germin"/>
</dbReference>
<comment type="caution">
    <text evidence="15">The sequence shown here is derived from an EMBL/GenBank/DDBJ whole genome shotgun (WGS) entry which is preliminary data.</text>
</comment>
<dbReference type="PROSITE" id="PS00725">
    <property type="entry name" value="GERMIN"/>
    <property type="match status" value="1"/>
</dbReference>
<evidence type="ECO:0000256" key="12">
    <source>
        <dbReference type="PIRSR" id="PIRSR601929-2"/>
    </source>
</evidence>
<evidence type="ECO:0000256" key="10">
    <source>
        <dbReference type="ARBA" id="ARBA00023211"/>
    </source>
</evidence>
<dbReference type="InterPro" id="IPR011051">
    <property type="entry name" value="RmlC_Cupin_sf"/>
</dbReference>
<evidence type="ECO:0000256" key="13">
    <source>
        <dbReference type="RuleBase" id="RU366015"/>
    </source>
</evidence>
<keyword evidence="7 11" id="KW-0479">Metal-binding</keyword>
<evidence type="ECO:0000256" key="2">
    <source>
        <dbReference type="ARBA" id="ARBA00004271"/>
    </source>
</evidence>
<evidence type="ECO:0000256" key="11">
    <source>
        <dbReference type="PIRSR" id="PIRSR601929-1"/>
    </source>
</evidence>
<keyword evidence="16" id="KW-1185">Reference proteome</keyword>
<comment type="subcellular location">
    <subcellularLocation>
        <location evidence="2 13">Secreted</location>
        <location evidence="2 13">Extracellular space</location>
        <location evidence="2 13">Apoplast</location>
    </subcellularLocation>
</comment>
<feature type="binding site" evidence="11">
    <location>
        <position position="104"/>
    </location>
    <ligand>
        <name>oxalate</name>
        <dbReference type="ChEBI" id="CHEBI:30623"/>
    </ligand>
</feature>
<dbReference type="PANTHER" id="PTHR31238">
    <property type="entry name" value="GERMIN-LIKE PROTEIN SUBFAMILY 3 MEMBER 3"/>
    <property type="match status" value="1"/>
</dbReference>
<organism evidence="15 16">
    <name type="scientific">Ceratodon purpureus</name>
    <name type="common">Fire moss</name>
    <name type="synonym">Dicranum purpureum</name>
    <dbReference type="NCBI Taxonomy" id="3225"/>
    <lineage>
        <taxon>Eukaryota</taxon>
        <taxon>Viridiplantae</taxon>
        <taxon>Streptophyta</taxon>
        <taxon>Embryophyta</taxon>
        <taxon>Bryophyta</taxon>
        <taxon>Bryophytina</taxon>
        <taxon>Bryopsida</taxon>
        <taxon>Dicranidae</taxon>
        <taxon>Pseudoditrichales</taxon>
        <taxon>Ditrichaceae</taxon>
        <taxon>Ceratodon</taxon>
    </lineage>
</organism>
<feature type="signal peptide" evidence="13">
    <location>
        <begin position="1"/>
        <end position="21"/>
    </location>
</feature>
<comment type="subunit">
    <text evidence="4">Oligomer (believed to be a pentamer but probably hexamer).</text>
</comment>
<evidence type="ECO:0000256" key="7">
    <source>
        <dbReference type="ARBA" id="ARBA00022723"/>
    </source>
</evidence>
<dbReference type="AlphaFoldDB" id="A0A8T0H9Z2"/>
<keyword evidence="6 13" id="KW-0964">Secreted</keyword>
<dbReference type="GO" id="GO:0030145">
    <property type="term" value="F:manganese ion binding"/>
    <property type="evidence" value="ECO:0007669"/>
    <property type="project" value="UniProtKB-UniRule"/>
</dbReference>
<feature type="domain" description="Cupin type-1" evidence="14">
    <location>
        <begin position="48"/>
        <end position="195"/>
    </location>
</feature>
<feature type="binding site" evidence="12">
    <location>
        <position position="97"/>
    </location>
    <ligand>
        <name>Mn(2+)</name>
        <dbReference type="ChEBI" id="CHEBI:29035"/>
    </ligand>
</feature>
<dbReference type="InterPro" id="IPR014710">
    <property type="entry name" value="RmlC-like_jellyroll"/>
</dbReference>
<feature type="binding site" evidence="12">
    <location>
        <position position="99"/>
    </location>
    <ligand>
        <name>Mn(2+)</name>
        <dbReference type="ChEBI" id="CHEBI:29035"/>
    </ligand>
</feature>
<keyword evidence="5 13" id="KW-0052">Apoplast</keyword>
<evidence type="ECO:0000259" key="14">
    <source>
        <dbReference type="SMART" id="SM00835"/>
    </source>
</evidence>
<protein>
    <recommendedName>
        <fullName evidence="13">Germin-like protein</fullName>
    </recommendedName>
</protein>
<feature type="binding site" evidence="11">
    <location>
        <position position="99"/>
    </location>
    <ligand>
        <name>oxalate</name>
        <dbReference type="ChEBI" id="CHEBI:30623"/>
    </ligand>
</feature>
<feature type="binding site" evidence="12">
    <location>
        <position position="143"/>
    </location>
    <ligand>
        <name>Mn(2+)</name>
        <dbReference type="ChEBI" id="CHEBI:29035"/>
    </ligand>
</feature>
<evidence type="ECO:0000256" key="5">
    <source>
        <dbReference type="ARBA" id="ARBA00022523"/>
    </source>
</evidence>
<dbReference type="GO" id="GO:0048046">
    <property type="term" value="C:apoplast"/>
    <property type="evidence" value="ECO:0007669"/>
    <property type="project" value="UniProtKB-SubCell"/>
</dbReference>
<sequence>MASRVLLAVMATMALVMVVQASDPELTTDYFVPMGTDKATLTGDYFTSMVFRGMPAIVAPAKIGVKRITSDSFPVLTGLGVSTAMIKYLPGGINPPHTHPRGTEVLYVMEGTLTVGLVDTTNKLFMKVLEKGDVFVFPKGLVHYQINNGNKPVTVFVSFSSSNPGTVSLPVTLFGSGIPDDVLTAGFKVDRHVVNRLQAAQGQK</sequence>
<dbReference type="Gene3D" id="2.60.120.10">
    <property type="entry name" value="Jelly Rolls"/>
    <property type="match status" value="1"/>
</dbReference>
<dbReference type="FunFam" id="2.60.120.10:FF:000098">
    <property type="entry name" value="Germin-like protein 9-3"/>
    <property type="match status" value="1"/>
</dbReference>
<evidence type="ECO:0000256" key="1">
    <source>
        <dbReference type="ARBA" id="ARBA00003629"/>
    </source>
</evidence>
<reference evidence="15 16" key="1">
    <citation type="submission" date="2020-06" db="EMBL/GenBank/DDBJ databases">
        <title>WGS assembly of Ceratodon purpureus strain R40.</title>
        <authorList>
            <person name="Carey S.B."/>
            <person name="Jenkins J."/>
            <person name="Shu S."/>
            <person name="Lovell J.T."/>
            <person name="Sreedasyam A."/>
            <person name="Maumus F."/>
            <person name="Tiley G.P."/>
            <person name="Fernandez-Pozo N."/>
            <person name="Barry K."/>
            <person name="Chen C."/>
            <person name="Wang M."/>
            <person name="Lipzen A."/>
            <person name="Daum C."/>
            <person name="Saski C.A."/>
            <person name="Payton A.C."/>
            <person name="Mcbreen J.C."/>
            <person name="Conrad R.E."/>
            <person name="Kollar L.M."/>
            <person name="Olsson S."/>
            <person name="Huttunen S."/>
            <person name="Landis J.B."/>
            <person name="Wickett N.J."/>
            <person name="Johnson M.G."/>
            <person name="Rensing S.A."/>
            <person name="Grimwood J."/>
            <person name="Schmutz J."/>
            <person name="Mcdaniel S.F."/>
        </authorList>
    </citation>
    <scope>NUCLEOTIDE SEQUENCE [LARGE SCALE GENOMIC DNA]</scope>
    <source>
        <strain evidence="15 16">R40</strain>
    </source>
</reference>
<dbReference type="EMBL" id="CM026427">
    <property type="protein sequence ID" value="KAG0568243.1"/>
    <property type="molecule type" value="Genomic_DNA"/>
</dbReference>
<dbReference type="Pfam" id="PF00190">
    <property type="entry name" value="Cupin_1"/>
    <property type="match status" value="1"/>
</dbReference>
<comment type="similarity">
    <text evidence="3 13">Belongs to the germin family.</text>
</comment>